<evidence type="ECO:0000259" key="1">
    <source>
        <dbReference type="Pfam" id="PF12728"/>
    </source>
</evidence>
<dbReference type="EMBL" id="JACPUR010000041">
    <property type="protein sequence ID" value="MBI3129507.1"/>
    <property type="molecule type" value="Genomic_DNA"/>
</dbReference>
<proteinExistence type="predicted"/>
<dbReference type="SUPFAM" id="SSF46955">
    <property type="entry name" value="Putative DNA-binding domain"/>
    <property type="match status" value="1"/>
</dbReference>
<feature type="domain" description="Helix-turn-helix" evidence="1">
    <location>
        <begin position="18"/>
        <end position="67"/>
    </location>
</feature>
<sequence>MNEALPPQADPHGDLPAVLTVDELAEFLRVGRDTVYQAIAKGEIPGACRIGRTIRISRDAMLDWVRGKGHAPRSERGRK</sequence>
<evidence type="ECO:0000313" key="2">
    <source>
        <dbReference type="EMBL" id="MBI3129507.1"/>
    </source>
</evidence>
<dbReference type="Proteomes" id="UP000782312">
    <property type="component" value="Unassembled WGS sequence"/>
</dbReference>
<dbReference type="AlphaFoldDB" id="A0A932MQB9"/>
<dbReference type="InterPro" id="IPR041657">
    <property type="entry name" value="HTH_17"/>
</dbReference>
<reference evidence="2" key="1">
    <citation type="submission" date="2020-07" db="EMBL/GenBank/DDBJ databases">
        <title>Huge and variable diversity of episymbiotic CPR bacteria and DPANN archaea in groundwater ecosystems.</title>
        <authorList>
            <person name="He C.Y."/>
            <person name="Keren R."/>
            <person name="Whittaker M."/>
            <person name="Farag I.F."/>
            <person name="Doudna J."/>
            <person name="Cate J.H.D."/>
            <person name="Banfield J.F."/>
        </authorList>
    </citation>
    <scope>NUCLEOTIDE SEQUENCE</scope>
    <source>
        <strain evidence="2">NC_groundwater_763_Ag_S-0.2um_68_21</strain>
    </source>
</reference>
<protein>
    <submittedName>
        <fullName evidence="2">Helix-turn-helix domain-containing protein</fullName>
    </submittedName>
</protein>
<evidence type="ECO:0000313" key="3">
    <source>
        <dbReference type="Proteomes" id="UP000782312"/>
    </source>
</evidence>
<dbReference type="InterPro" id="IPR009061">
    <property type="entry name" value="DNA-bd_dom_put_sf"/>
</dbReference>
<comment type="caution">
    <text evidence="2">The sequence shown here is derived from an EMBL/GenBank/DDBJ whole genome shotgun (WGS) entry which is preliminary data.</text>
</comment>
<gene>
    <name evidence="2" type="ORF">HYZ11_18010</name>
</gene>
<dbReference type="GO" id="GO:0003677">
    <property type="term" value="F:DNA binding"/>
    <property type="evidence" value="ECO:0007669"/>
    <property type="project" value="InterPro"/>
</dbReference>
<organism evidence="2 3">
    <name type="scientific">Tectimicrobiota bacterium</name>
    <dbReference type="NCBI Taxonomy" id="2528274"/>
    <lineage>
        <taxon>Bacteria</taxon>
        <taxon>Pseudomonadati</taxon>
        <taxon>Nitrospinota/Tectimicrobiota group</taxon>
        <taxon>Candidatus Tectimicrobiota</taxon>
    </lineage>
</organism>
<accession>A0A932MQB9</accession>
<dbReference type="NCBIfam" id="TIGR01764">
    <property type="entry name" value="excise"/>
    <property type="match status" value="1"/>
</dbReference>
<name>A0A932MQB9_UNCTE</name>
<dbReference type="InterPro" id="IPR010093">
    <property type="entry name" value="SinI_DNA-bd"/>
</dbReference>
<dbReference type="Pfam" id="PF12728">
    <property type="entry name" value="HTH_17"/>
    <property type="match status" value="1"/>
</dbReference>